<gene>
    <name evidence="4" type="ORF">EFB08_19045</name>
</gene>
<feature type="transmembrane region" description="Helical" evidence="2">
    <location>
        <begin position="128"/>
        <end position="149"/>
    </location>
</feature>
<feature type="transmembrane region" description="Helical" evidence="2">
    <location>
        <begin position="53"/>
        <end position="75"/>
    </location>
</feature>
<dbReference type="Gene3D" id="3.30.2010.10">
    <property type="entry name" value="Metalloproteases ('zincins'), catalytic domain"/>
    <property type="match status" value="1"/>
</dbReference>
<keyword evidence="2" id="KW-0472">Membrane</keyword>
<dbReference type="CDD" id="cd07341">
    <property type="entry name" value="M56_BlaR1_MecR1_like"/>
    <property type="match status" value="1"/>
</dbReference>
<feature type="transmembrane region" description="Helical" evidence="2">
    <location>
        <begin position="20"/>
        <end position="41"/>
    </location>
</feature>
<evidence type="ECO:0000256" key="1">
    <source>
        <dbReference type="SAM" id="Coils"/>
    </source>
</evidence>
<dbReference type="SUPFAM" id="SSF57997">
    <property type="entry name" value="Tropomyosin"/>
    <property type="match status" value="1"/>
</dbReference>
<evidence type="ECO:0000256" key="2">
    <source>
        <dbReference type="SAM" id="Phobius"/>
    </source>
</evidence>
<reference evidence="4 5" key="1">
    <citation type="submission" date="2018-11" db="EMBL/GenBank/DDBJ databases">
        <title>Rufibacter latericius sp. nov., isolated from water in Baiyang Lake.</title>
        <authorList>
            <person name="Yang Y."/>
        </authorList>
    </citation>
    <scope>NUCLEOTIDE SEQUENCE [LARGE SCALE GENOMIC DNA]</scope>
    <source>
        <strain evidence="4 5">R-22-1c-1</strain>
    </source>
</reference>
<dbReference type="InterPro" id="IPR008756">
    <property type="entry name" value="Peptidase_M56"/>
</dbReference>
<dbReference type="EMBL" id="RJJD01000015">
    <property type="protein sequence ID" value="RNI23624.1"/>
    <property type="molecule type" value="Genomic_DNA"/>
</dbReference>
<dbReference type="AlphaFoldDB" id="A0A3M9MDP4"/>
<evidence type="ECO:0000313" key="5">
    <source>
        <dbReference type="Proteomes" id="UP000272117"/>
    </source>
</evidence>
<dbReference type="Gene3D" id="1.20.5.340">
    <property type="match status" value="1"/>
</dbReference>
<dbReference type="PANTHER" id="PTHR34978:SF3">
    <property type="entry name" value="SLR0241 PROTEIN"/>
    <property type="match status" value="1"/>
</dbReference>
<feature type="domain" description="Peptidase M56" evidence="3">
    <location>
        <begin position="24"/>
        <end position="318"/>
    </location>
</feature>
<keyword evidence="2" id="KW-0812">Transmembrane</keyword>
<sequence length="690" mass="77805">MTPQTLINDVIPQAVTHALGYTLLHSLWQGALMALLVGILLRLMHRHSAATRYWVAWGALIALLLVSGVTFYNLYSPDTVSLENTALAVDPAGFTSSITEAHITGPSFWENALAQGQGYFNEHLPAVVMLWLMGMLLMGLRVLGGWVYVQRLRSYRTQAVTQVWQQKTLELSQKLGIHRWVRVAESALVQMPMVIGHFKPLILLPLGAFSGLSTAQVEAILAHELAHIHRRDYLLNLLQSMVETLFFFHPAVWWISDCARTEREHACDDLALALCGDSLTYAYALTNLEEILMKTNVTSPRLAVAFSGRRRSLLGRITRLVQKSNLRPSFSEGFLACCAVIAGVMVFSASAWANYTVPAPSAEPEKQAEKPVLSKSTIIAAVPKQASENPDEDLVLQQLDDDLIIVKNKKGKVVEVYVNGRRIPKSELGKYQSRIDQQLAAAKKGKTIRDDDEVESAMAQVEVSLDRIDEERAHRLAPRAPMPPMPRTPRGFRRDGVAPVAPVPPVAPVAPLSNDKEGNKRYKQSLKEYDARMKEFEARMEEYGEREAEYVARRQADQEGRMTEHNRRLEDQNRRLAEHSVRMKDHEKRMAEHAVRMKDHEERMKKHEAMMKELKAALVSDGLIKSAEADYDFRLDKTGLYIDDKKQSDALFEKYKKIIQSTTGEDVDLMLKKEGANFRIQSNKSSEKTK</sequence>
<dbReference type="Pfam" id="PF05569">
    <property type="entry name" value="Peptidase_M56"/>
    <property type="match status" value="1"/>
</dbReference>
<evidence type="ECO:0000259" key="3">
    <source>
        <dbReference type="Pfam" id="PF05569"/>
    </source>
</evidence>
<keyword evidence="5" id="KW-1185">Reference proteome</keyword>
<accession>A0A3M9MDP4</accession>
<dbReference type="PANTHER" id="PTHR34978">
    <property type="entry name" value="POSSIBLE SENSOR-TRANSDUCER PROTEIN BLAR"/>
    <property type="match status" value="1"/>
</dbReference>
<comment type="caution">
    <text evidence="4">The sequence shown here is derived from an EMBL/GenBank/DDBJ whole genome shotgun (WGS) entry which is preliminary data.</text>
</comment>
<keyword evidence="1" id="KW-0175">Coiled coil</keyword>
<evidence type="ECO:0000313" key="4">
    <source>
        <dbReference type="EMBL" id="RNI23624.1"/>
    </source>
</evidence>
<dbReference type="Proteomes" id="UP000272117">
    <property type="component" value="Unassembled WGS sequence"/>
</dbReference>
<dbReference type="OrthoDB" id="15218at2"/>
<feature type="transmembrane region" description="Helical" evidence="2">
    <location>
        <begin position="333"/>
        <end position="353"/>
    </location>
</feature>
<organism evidence="4 5">
    <name type="scientific">Rufibacter latericius</name>
    <dbReference type="NCBI Taxonomy" id="2487040"/>
    <lineage>
        <taxon>Bacteria</taxon>
        <taxon>Pseudomonadati</taxon>
        <taxon>Bacteroidota</taxon>
        <taxon>Cytophagia</taxon>
        <taxon>Cytophagales</taxon>
        <taxon>Hymenobacteraceae</taxon>
        <taxon>Rufibacter</taxon>
    </lineage>
</organism>
<dbReference type="InterPro" id="IPR052173">
    <property type="entry name" value="Beta-lactam_resp_regulator"/>
</dbReference>
<name>A0A3M9MDP4_9BACT</name>
<feature type="coiled-coil region" evidence="1">
    <location>
        <begin position="519"/>
        <end position="617"/>
    </location>
</feature>
<dbReference type="RefSeq" id="WP_123128545.1">
    <property type="nucleotide sequence ID" value="NZ_RJJD01000015.1"/>
</dbReference>
<proteinExistence type="predicted"/>
<keyword evidence="2" id="KW-1133">Transmembrane helix</keyword>
<protein>
    <recommendedName>
        <fullName evidence="3">Peptidase M56 domain-containing protein</fullName>
    </recommendedName>
</protein>